<dbReference type="InParanoid" id="A9US19"/>
<dbReference type="GO" id="GO:0016423">
    <property type="term" value="F:tRNA (guanine) methyltransferase activity"/>
    <property type="evidence" value="ECO:0000318"/>
    <property type="project" value="GO_Central"/>
</dbReference>
<dbReference type="EMBL" id="CH991544">
    <property type="protein sequence ID" value="EDQ92025.1"/>
    <property type="molecule type" value="Genomic_DNA"/>
</dbReference>
<dbReference type="PANTHER" id="PTHR12029">
    <property type="entry name" value="RNA METHYLTRANSFERASE"/>
    <property type="match status" value="1"/>
</dbReference>
<evidence type="ECO:0000259" key="4">
    <source>
        <dbReference type="Pfam" id="PF25050"/>
    </source>
</evidence>
<dbReference type="Gene3D" id="3.40.1280.10">
    <property type="match status" value="1"/>
</dbReference>
<dbReference type="Proteomes" id="UP000001357">
    <property type="component" value="Unassembled WGS sequence"/>
</dbReference>
<dbReference type="CDD" id="cd18091">
    <property type="entry name" value="SpoU-like_TRM3-like"/>
    <property type="match status" value="1"/>
</dbReference>
<dbReference type="InterPro" id="IPR001537">
    <property type="entry name" value="SpoU_MeTrfase"/>
</dbReference>
<dbReference type="InterPro" id="IPR056921">
    <property type="entry name" value="TARBP1_dom"/>
</dbReference>
<dbReference type="eggNOG" id="KOG0839">
    <property type="taxonomic scope" value="Eukaryota"/>
</dbReference>
<dbReference type="InterPro" id="IPR044748">
    <property type="entry name" value="Trm3/TARBP1_C"/>
</dbReference>
<dbReference type="FunCoup" id="A9US19">
    <property type="interactions" value="529"/>
</dbReference>
<sequence>MAVEPAVMLMAVRGIANSEQRMSLLTSVISQLPPPPALVAEDVQVLAKQQVLQALAHSEHADNAKLALLQACRPFEWLARPVSAHLAQELAAYHHLACTLRLNLEDPEECHLGERLPLGTVCLGLEVLQEDMAGAEQALLWNQLLQLLKAVGHKKQLALLGVLVGPVRAAMESIARGPAGTQQAWDFVLALGSEEVGRDAALCLLCALLPIWIASGYLAAAARSPIFWRIVLHGFANLRNALPRKRASLILQLMQAALPNLTETFCVEDLFEWNPNHAEAIQRTISDLILISECLDDTQIHIIAPLMPRLLRMFPAHAVLSAAKASSGNDENVQHREPHGWTTIFPWVNALLARMLQHEKANVQTLGVRTACQLRCVSVDDVRALLATSLCTGSLVHAIDSPNAFLIRPDHPSGTLCEAAHQVMAFYEALLYTASTDQALTTQLLDEFLLALCTSVSFEGKTLLLVRALLRVSPLHLGPHHVQLLQRIAAQCAISPDLTLASALYNELIRAAVHHITPTSVTQRGVDVAQVAALFALCPTGDGLLVGPEHEQWQLIQEHLSGLLGAHLDGPTATIQRLYEDLCQAEIVSDAEAEATLATLLVAVVPWTAAPDHALLATITEDMLGLCTRAYMGEQQKLHLVALLAKLAERCTARRNFISLVHGVPPAPTAWPTWLAQLVVSAQEPVTQFIVTECRGSPKTLWAQTSRLRFLLQNASVVLSTEMRELAHRHLGTSPGSVAAIAAVAGAELVKALLEDSSPEGRALGLALQGALPLGSEPRLSLLRAMEVQVPRFATSESSSMEAVGNFVETFRWKVIASCIQALRRGAVALNASETRAVLEFTCIALDGLSQKEAYTALACLPDLAEVVDLTALSGNEFAALADRLLTYARTGRSRDRTAQSTHLVLSVKALRAYVDNTAYCQAIEHNLRELIASVSTVGFSARRGLLVPLAAVLARHLPDLAEAPTGLTTSIGLLASFGNYTNAWLRASDAFDAHVLATHRVSIPHPPGLANILDDRFVRTYILRYLLGFDLNNSAHWTMATRTIEATLALYKASDADETSNHVGTIAHRAKMRCSQVLLLLLVFLLRAGQADRPIVDTLVKWGQEQMASEKRVSLRFMAIWMLVLKARDESRLALAASSTTSNAGLTMERVPVLGWMLQQAERVDTRPSFVCGIMEFLALYTRQVDVLAPMASVALIQQVEAYVLPHVVNSNMTVRLYAASTFSLLQRRVAAAGLSEPASLPGRILHYIQNNADAVRHSGFLQSTFLFGRFDAHRELNLKFLFEACIPLFELPASEVVLFPAFTQPPQWLAEQWELTMADLNLPTSGDVATDSEGEALHEVAAQLETDVQKKIVTADTVAEAAKLAFGETTGQLMRIHDRKRFPLIVAASFVNIPYNLGGLTRTCEIFNADRLVMPDNRVLQSKEYKGVSVSSERWMHFDIVKPEDELVEYLVRKRREGYTIVGLEQTAESVPLQEYTFPERTVLVLGEERRGISPKVLAVIDRCVEIPQFGVTRSLNVHVSAAIAIYAYVRCRLQPAAL</sequence>
<keyword evidence="2" id="KW-0808">Transferase</keyword>
<dbReference type="PANTHER" id="PTHR12029:SF11">
    <property type="entry name" value="METHYLTRANSFERASE TARBP1-RELATED"/>
    <property type="match status" value="1"/>
</dbReference>
<dbReference type="OMA" id="CEASAWF"/>
<dbReference type="InterPro" id="IPR029026">
    <property type="entry name" value="tRNA_m1G_MTases_N"/>
</dbReference>
<feature type="domain" description="tRNA/rRNA methyltransferase SpoU type" evidence="3">
    <location>
        <begin position="1386"/>
        <end position="1529"/>
    </location>
</feature>
<dbReference type="InterPro" id="IPR029028">
    <property type="entry name" value="Alpha/beta_knot_MTases"/>
</dbReference>
<evidence type="ECO:0000259" key="3">
    <source>
        <dbReference type="Pfam" id="PF00588"/>
    </source>
</evidence>
<dbReference type="KEGG" id="mbr:MONBRDRAFT_22775"/>
<dbReference type="InterPro" id="IPR045330">
    <property type="entry name" value="TRM3/TARBP1"/>
</dbReference>
<evidence type="ECO:0000313" key="5">
    <source>
        <dbReference type="EMBL" id="EDQ92025.1"/>
    </source>
</evidence>
<keyword evidence="6" id="KW-1185">Reference proteome</keyword>
<reference evidence="5 6" key="1">
    <citation type="journal article" date="2008" name="Nature">
        <title>The genome of the choanoflagellate Monosiga brevicollis and the origin of metazoans.</title>
        <authorList>
            <consortium name="JGI Sequencing"/>
            <person name="King N."/>
            <person name="Westbrook M.J."/>
            <person name="Young S.L."/>
            <person name="Kuo A."/>
            <person name="Abedin M."/>
            <person name="Chapman J."/>
            <person name="Fairclough S."/>
            <person name="Hellsten U."/>
            <person name="Isogai Y."/>
            <person name="Letunic I."/>
            <person name="Marr M."/>
            <person name="Pincus D."/>
            <person name="Putnam N."/>
            <person name="Rokas A."/>
            <person name="Wright K.J."/>
            <person name="Zuzow R."/>
            <person name="Dirks W."/>
            <person name="Good M."/>
            <person name="Goodstein D."/>
            <person name="Lemons D."/>
            <person name="Li W."/>
            <person name="Lyons J.B."/>
            <person name="Morris A."/>
            <person name="Nichols S."/>
            <person name="Richter D.J."/>
            <person name="Salamov A."/>
            <person name="Bork P."/>
            <person name="Lim W.A."/>
            <person name="Manning G."/>
            <person name="Miller W.T."/>
            <person name="McGinnis W."/>
            <person name="Shapiro H."/>
            <person name="Tjian R."/>
            <person name="Grigoriev I.V."/>
            <person name="Rokhsar D."/>
        </authorList>
    </citation>
    <scope>NUCLEOTIDE SEQUENCE [LARGE SCALE GENOMIC DNA]</scope>
    <source>
        <strain evidence="6">MX1 / ATCC 50154</strain>
    </source>
</reference>
<keyword evidence="1" id="KW-0489">Methyltransferase</keyword>
<dbReference type="STRING" id="81824.A9US19"/>
<evidence type="ECO:0000313" key="6">
    <source>
        <dbReference type="Proteomes" id="UP000001357"/>
    </source>
</evidence>
<protein>
    <recommendedName>
        <fullName evidence="7">tRNA/rRNA methyltransferase SpoU type domain-containing protein</fullName>
    </recommendedName>
</protein>
<dbReference type="RefSeq" id="XP_001743311.1">
    <property type="nucleotide sequence ID" value="XM_001743259.1"/>
</dbReference>
<evidence type="ECO:0000256" key="1">
    <source>
        <dbReference type="ARBA" id="ARBA00022603"/>
    </source>
</evidence>
<proteinExistence type="predicted"/>
<organism evidence="5 6">
    <name type="scientific">Monosiga brevicollis</name>
    <name type="common">Choanoflagellate</name>
    <dbReference type="NCBI Taxonomy" id="81824"/>
    <lineage>
        <taxon>Eukaryota</taxon>
        <taxon>Choanoflagellata</taxon>
        <taxon>Craspedida</taxon>
        <taxon>Salpingoecidae</taxon>
        <taxon>Monosiga</taxon>
    </lineage>
</organism>
<dbReference type="Pfam" id="PF00588">
    <property type="entry name" value="SpoU_methylase"/>
    <property type="match status" value="1"/>
</dbReference>
<name>A9US19_MONBE</name>
<dbReference type="GO" id="GO:0030488">
    <property type="term" value="P:tRNA methylation"/>
    <property type="evidence" value="ECO:0000318"/>
    <property type="project" value="GO_Central"/>
</dbReference>
<dbReference type="Pfam" id="PF25050">
    <property type="entry name" value="TARBP1"/>
    <property type="match status" value="1"/>
</dbReference>
<gene>
    <name evidence="5" type="ORF">MONBRDRAFT_22775</name>
</gene>
<accession>A9US19</accession>
<evidence type="ECO:0000256" key="2">
    <source>
        <dbReference type="ARBA" id="ARBA00022679"/>
    </source>
</evidence>
<feature type="domain" description="TARBP1" evidence="4">
    <location>
        <begin position="261"/>
        <end position="372"/>
    </location>
</feature>
<dbReference type="GO" id="GO:0003723">
    <property type="term" value="F:RNA binding"/>
    <property type="evidence" value="ECO:0007669"/>
    <property type="project" value="InterPro"/>
</dbReference>
<dbReference type="GeneID" id="5888488"/>
<evidence type="ECO:0008006" key="7">
    <source>
        <dbReference type="Google" id="ProtNLM"/>
    </source>
</evidence>
<dbReference type="SUPFAM" id="SSF75217">
    <property type="entry name" value="alpha/beta knot"/>
    <property type="match status" value="1"/>
</dbReference>